<dbReference type="InterPro" id="IPR007219">
    <property type="entry name" value="XnlR_reg_dom"/>
</dbReference>
<evidence type="ECO:0000256" key="6">
    <source>
        <dbReference type="SAM" id="MobiDB-lite"/>
    </source>
</evidence>
<evidence type="ECO:0000256" key="2">
    <source>
        <dbReference type="ARBA" id="ARBA00022723"/>
    </source>
</evidence>
<dbReference type="OrthoDB" id="2563500at2759"/>
<dbReference type="Pfam" id="PF00172">
    <property type="entry name" value="Zn_clus"/>
    <property type="match status" value="2"/>
</dbReference>
<dbReference type="SUPFAM" id="SSF57701">
    <property type="entry name" value="Zn2/Cys6 DNA-binding domain"/>
    <property type="match status" value="2"/>
</dbReference>
<dbReference type="CDD" id="cd12148">
    <property type="entry name" value="fungal_TF_MHR"/>
    <property type="match status" value="1"/>
</dbReference>
<dbReference type="PANTHER" id="PTHR47338:SF7">
    <property type="entry name" value="ZN(II)2CYS6 TRANSCRIPTION FACTOR (EUROFUNG)"/>
    <property type="match status" value="1"/>
</dbReference>
<keyword evidence="4" id="KW-0804">Transcription</keyword>
<feature type="domain" description="Zn(2)-C6 fungal-type" evidence="7">
    <location>
        <begin position="68"/>
        <end position="98"/>
    </location>
</feature>
<feature type="region of interest" description="Disordered" evidence="6">
    <location>
        <begin position="105"/>
        <end position="129"/>
    </location>
</feature>
<keyword evidence="3" id="KW-0805">Transcription regulation</keyword>
<gene>
    <name evidence="8" type="ORF">BDW02DRAFT_223305</name>
</gene>
<dbReference type="PANTHER" id="PTHR47338">
    <property type="entry name" value="ZN(II)2CYS6 TRANSCRIPTION FACTOR (EUROFUNG)-RELATED"/>
    <property type="match status" value="1"/>
</dbReference>
<dbReference type="GO" id="GO:0008270">
    <property type="term" value="F:zinc ion binding"/>
    <property type="evidence" value="ECO:0007669"/>
    <property type="project" value="InterPro"/>
</dbReference>
<comment type="subcellular location">
    <subcellularLocation>
        <location evidence="1">Nucleus</location>
    </subcellularLocation>
</comment>
<dbReference type="PROSITE" id="PS00463">
    <property type="entry name" value="ZN2_CY6_FUNGAL_1"/>
    <property type="match status" value="1"/>
</dbReference>
<dbReference type="GO" id="GO:0003677">
    <property type="term" value="F:DNA binding"/>
    <property type="evidence" value="ECO:0007669"/>
    <property type="project" value="InterPro"/>
</dbReference>
<dbReference type="Pfam" id="PF04082">
    <property type="entry name" value="Fungal_trans"/>
    <property type="match status" value="1"/>
</dbReference>
<keyword evidence="2" id="KW-0479">Metal-binding</keyword>
<evidence type="ECO:0000256" key="1">
    <source>
        <dbReference type="ARBA" id="ARBA00004123"/>
    </source>
</evidence>
<dbReference type="CDD" id="cd00067">
    <property type="entry name" value="GAL4"/>
    <property type="match status" value="2"/>
</dbReference>
<evidence type="ECO:0000313" key="9">
    <source>
        <dbReference type="Proteomes" id="UP000800040"/>
    </source>
</evidence>
<dbReference type="PROSITE" id="PS50048">
    <property type="entry name" value="ZN2_CY6_FUNGAL_2"/>
    <property type="match status" value="2"/>
</dbReference>
<organism evidence="8 9">
    <name type="scientific">Decorospora gaudefroyi</name>
    <dbReference type="NCBI Taxonomy" id="184978"/>
    <lineage>
        <taxon>Eukaryota</taxon>
        <taxon>Fungi</taxon>
        <taxon>Dikarya</taxon>
        <taxon>Ascomycota</taxon>
        <taxon>Pezizomycotina</taxon>
        <taxon>Dothideomycetes</taxon>
        <taxon>Pleosporomycetidae</taxon>
        <taxon>Pleosporales</taxon>
        <taxon>Pleosporineae</taxon>
        <taxon>Pleosporaceae</taxon>
        <taxon>Decorospora</taxon>
    </lineage>
</organism>
<dbReference type="SMART" id="SM00066">
    <property type="entry name" value="GAL4"/>
    <property type="match status" value="2"/>
</dbReference>
<dbReference type="GO" id="GO:0005634">
    <property type="term" value="C:nucleus"/>
    <property type="evidence" value="ECO:0007669"/>
    <property type="project" value="UniProtKB-SubCell"/>
</dbReference>
<accession>A0A6A5K283</accession>
<evidence type="ECO:0000256" key="4">
    <source>
        <dbReference type="ARBA" id="ARBA00023163"/>
    </source>
</evidence>
<dbReference type="Proteomes" id="UP000800040">
    <property type="component" value="Unassembled WGS sequence"/>
</dbReference>
<dbReference type="GO" id="GO:0000981">
    <property type="term" value="F:DNA-binding transcription factor activity, RNA polymerase II-specific"/>
    <property type="evidence" value="ECO:0007669"/>
    <property type="project" value="InterPro"/>
</dbReference>
<dbReference type="AlphaFoldDB" id="A0A6A5K283"/>
<name>A0A6A5K283_9PLEO</name>
<evidence type="ECO:0000313" key="8">
    <source>
        <dbReference type="EMBL" id="KAF1828564.1"/>
    </source>
</evidence>
<keyword evidence="5" id="KW-0539">Nucleus</keyword>
<evidence type="ECO:0000259" key="7">
    <source>
        <dbReference type="PROSITE" id="PS50048"/>
    </source>
</evidence>
<sequence length="709" mass="79236">MDSIPCLLCRSRKVKCDRSNPECENCVRLGVTCPGYKRQHDGLSSADMRLTAEAIYKASGLEKRHVGSCDACRASKIRCTKTRPTCRRCLTRNIECTYNIKEASPEMQSSSRRSRQAPPPPTGDGLKPEDALLLKDPVLLSRLLTAYFDRVHPLRCLAFVHKPSFLYSLDRGNLMKEYDESLVDAMCALGARHLSRDSSGDQSESLSLTAQALSDRARTKVMSQLHNPTAQQLMTTILLCEYASRTDRHAMAFVLVGCIFRQLCLLGLDTSADGADSSQVPVERDIESRLAWACYCLDALFASGVDKNSSWRENYPRMSLPCSDSEFLSQTASRTPTLAQALKEPSLIRALDLPALNVVLIHLRTKVLRCIRTAYVEGNIWEPSSSFMVILQQLETFYNNLPAKYGLAELNMYMLKDQHILGAVFFLHLLYHAALCDLTRISLPGFCFPLAAGMRNATAAFISQCQRRCQFHAESISDLIRKGRPHGRMAFDDPFIADATFESTKIQIVISAIMPNNTNDIRTTRENVITNFELMNMLNLDEVGSSPYINALLSLCTAFGFHDIAREWQNQEIYHNEVPAEVVGSAEVHHLSNMAPFRRARTETRAQQSNASPRTVTSESSEGSHMRLDHGNPPTISANFNPDEAQLMSLSPLASLDFSGNPLPQHDGMAHTGGMQPPMPDYTRTAEEMSQYLTWDAAEWWSFGSQNMM</sequence>
<protein>
    <recommendedName>
        <fullName evidence="7">Zn(2)-C6 fungal-type domain-containing protein</fullName>
    </recommendedName>
</protein>
<dbReference type="InterPro" id="IPR036864">
    <property type="entry name" value="Zn2-C6_fun-type_DNA-bd_sf"/>
</dbReference>
<dbReference type="InterPro" id="IPR001138">
    <property type="entry name" value="Zn2Cys6_DnaBD"/>
</dbReference>
<proteinExistence type="predicted"/>
<dbReference type="Gene3D" id="4.10.240.10">
    <property type="entry name" value="Zn(2)-C6 fungal-type DNA-binding domain"/>
    <property type="match status" value="2"/>
</dbReference>
<keyword evidence="9" id="KW-1185">Reference proteome</keyword>
<dbReference type="GO" id="GO:0006351">
    <property type="term" value="P:DNA-templated transcription"/>
    <property type="evidence" value="ECO:0007669"/>
    <property type="project" value="InterPro"/>
</dbReference>
<dbReference type="InterPro" id="IPR050815">
    <property type="entry name" value="TF_fung"/>
</dbReference>
<feature type="domain" description="Zn(2)-C6 fungal-type" evidence="7">
    <location>
        <begin position="5"/>
        <end position="33"/>
    </location>
</feature>
<feature type="region of interest" description="Disordered" evidence="6">
    <location>
        <begin position="601"/>
        <end position="630"/>
    </location>
</feature>
<reference evidence="8" key="1">
    <citation type="submission" date="2020-01" db="EMBL/GenBank/DDBJ databases">
        <authorList>
            <consortium name="DOE Joint Genome Institute"/>
            <person name="Haridas S."/>
            <person name="Albert R."/>
            <person name="Binder M."/>
            <person name="Bloem J."/>
            <person name="Labutti K."/>
            <person name="Salamov A."/>
            <person name="Andreopoulos B."/>
            <person name="Baker S.E."/>
            <person name="Barry K."/>
            <person name="Bills G."/>
            <person name="Bluhm B.H."/>
            <person name="Cannon C."/>
            <person name="Castanera R."/>
            <person name="Culley D.E."/>
            <person name="Daum C."/>
            <person name="Ezra D."/>
            <person name="Gonzalez J.B."/>
            <person name="Henrissat B."/>
            <person name="Kuo A."/>
            <person name="Liang C."/>
            <person name="Lipzen A."/>
            <person name="Lutzoni F."/>
            <person name="Magnuson J."/>
            <person name="Mondo S."/>
            <person name="Nolan M."/>
            <person name="Ohm R."/>
            <person name="Pangilinan J."/>
            <person name="Park H.-J."/>
            <person name="Ramirez L."/>
            <person name="Alfaro M."/>
            <person name="Sun H."/>
            <person name="Tritt A."/>
            <person name="Yoshinaga Y."/>
            <person name="Zwiers L.-H."/>
            <person name="Turgeon B.G."/>
            <person name="Goodwin S.B."/>
            <person name="Spatafora J.W."/>
            <person name="Crous P.W."/>
            <person name="Grigoriev I.V."/>
        </authorList>
    </citation>
    <scope>NUCLEOTIDE SEQUENCE</scope>
    <source>
        <strain evidence="8">P77</strain>
    </source>
</reference>
<feature type="compositionally biased region" description="Polar residues" evidence="6">
    <location>
        <begin position="605"/>
        <end position="621"/>
    </location>
</feature>
<dbReference type="EMBL" id="ML975529">
    <property type="protein sequence ID" value="KAF1828564.1"/>
    <property type="molecule type" value="Genomic_DNA"/>
</dbReference>
<evidence type="ECO:0000256" key="3">
    <source>
        <dbReference type="ARBA" id="ARBA00023015"/>
    </source>
</evidence>
<evidence type="ECO:0000256" key="5">
    <source>
        <dbReference type="ARBA" id="ARBA00023242"/>
    </source>
</evidence>